<reference evidence="1 2" key="1">
    <citation type="submission" date="2018-01" db="EMBL/GenBank/DDBJ databases">
        <authorList>
            <person name="Gaut B.S."/>
            <person name="Morton B.R."/>
            <person name="Clegg M.T."/>
            <person name="Duvall M.R."/>
        </authorList>
    </citation>
    <scope>NUCLEOTIDE SEQUENCE [LARGE SCALE GENOMIC DNA]</scope>
    <source>
        <strain evidence="1">Cupriavidus taiwanensis cmp 52</strain>
    </source>
</reference>
<evidence type="ECO:0000313" key="1">
    <source>
        <dbReference type="EMBL" id="SPR95922.1"/>
    </source>
</evidence>
<dbReference type="AlphaFoldDB" id="A0A375IV40"/>
<sequence>MISVMAKPPIYDDALLAVCCPREGQSDTKYGLCWRAQRGRIEGVKQEQSLLGRALLTHRLCVEARGCPVVFRSAV</sequence>
<accession>A0A375IV40</accession>
<gene>
    <name evidence="1" type="ORF">CBM2634_A10125</name>
</gene>
<dbReference type="Proteomes" id="UP000256805">
    <property type="component" value="Unassembled WGS sequence"/>
</dbReference>
<organism evidence="1 2">
    <name type="scientific">Cupriavidus taiwanensis</name>
    <dbReference type="NCBI Taxonomy" id="164546"/>
    <lineage>
        <taxon>Bacteria</taxon>
        <taxon>Pseudomonadati</taxon>
        <taxon>Pseudomonadota</taxon>
        <taxon>Betaproteobacteria</taxon>
        <taxon>Burkholderiales</taxon>
        <taxon>Burkholderiaceae</taxon>
        <taxon>Cupriavidus</taxon>
    </lineage>
</organism>
<dbReference type="EMBL" id="OVTA01000001">
    <property type="protein sequence ID" value="SPR95922.1"/>
    <property type="molecule type" value="Genomic_DNA"/>
</dbReference>
<name>A0A375IV40_9BURK</name>
<evidence type="ECO:0000313" key="2">
    <source>
        <dbReference type="Proteomes" id="UP000256805"/>
    </source>
</evidence>
<protein>
    <submittedName>
        <fullName evidence="1">Uncharacterized protein</fullName>
    </submittedName>
</protein>
<proteinExistence type="predicted"/>